<reference evidence="12" key="1">
    <citation type="submission" date="2025-08" db="UniProtKB">
        <authorList>
            <consortium name="Ensembl"/>
        </authorList>
    </citation>
    <scope>IDENTIFICATION</scope>
</reference>
<dbReference type="InterPro" id="IPR005552">
    <property type="entry name" value="Scramblase"/>
</dbReference>
<evidence type="ECO:0000256" key="11">
    <source>
        <dbReference type="RuleBase" id="RU363116"/>
    </source>
</evidence>
<evidence type="ECO:0000256" key="8">
    <source>
        <dbReference type="ARBA" id="ARBA00023136"/>
    </source>
</evidence>
<proteinExistence type="inferred from homology"/>
<evidence type="ECO:0000256" key="9">
    <source>
        <dbReference type="ARBA" id="ARBA00023139"/>
    </source>
</evidence>
<comment type="cofactor">
    <cofactor evidence="1 11">
        <name>Ca(2+)</name>
        <dbReference type="ChEBI" id="CHEBI:29108"/>
    </cofactor>
</comment>
<dbReference type="GeneTree" id="ENSGT00940000165699"/>
<reference evidence="12" key="2">
    <citation type="submission" date="2025-09" db="UniProtKB">
        <authorList>
            <consortium name="Ensembl"/>
        </authorList>
    </citation>
    <scope>IDENTIFICATION</scope>
</reference>
<evidence type="ECO:0000256" key="1">
    <source>
        <dbReference type="ARBA" id="ARBA00001913"/>
    </source>
</evidence>
<evidence type="ECO:0000256" key="2">
    <source>
        <dbReference type="ARBA" id="ARBA00004606"/>
    </source>
</evidence>
<sequence length="241" mass="27068">MFDGRLSFNSGSVLFHMVTQGWIDISSGQIPQAPVYSVEVAGHTAVSLPPGFVPPQAPVMMPAFLRPLSCPPELECLTQIDQLLVHQKVNLAEVVLDWEMNDNYIVMNSVGQQVFAVAEENDSCPLQFCLVQEWHPYLPKLTVQNKRRELKIQGACVVCQCWSDVNFDVKSLDETVMVGQISKQWVGFLRESFTNADNFGISFPMNLDVKVKAVMLGACFLIDFMYFKKCRGDGSHSHPYE</sequence>
<name>A0A673XKG1_SALTR</name>
<dbReference type="Proteomes" id="UP000472277">
    <property type="component" value="Chromosome 26"/>
</dbReference>
<evidence type="ECO:0000313" key="13">
    <source>
        <dbReference type="Proteomes" id="UP000472277"/>
    </source>
</evidence>
<dbReference type="OMA" id="HMVTQGW"/>
<comment type="function">
    <text evidence="11">May mediate accelerated ATP-independent bidirectional transbilayer migration of phospholipids upon binding calcium ions that results in a loss of phospholipid asymmetry in the plasma membrane.</text>
</comment>
<evidence type="ECO:0000256" key="4">
    <source>
        <dbReference type="ARBA" id="ARBA00022553"/>
    </source>
</evidence>
<dbReference type="InParanoid" id="A0A673XKG1"/>
<evidence type="ECO:0000256" key="7">
    <source>
        <dbReference type="ARBA" id="ARBA00022989"/>
    </source>
</evidence>
<evidence type="ECO:0000256" key="6">
    <source>
        <dbReference type="ARBA" id="ARBA00022837"/>
    </source>
</evidence>
<dbReference type="Ensembl" id="ENSSTUT00000025915.1">
    <property type="protein sequence ID" value="ENSSTUP00000024715.1"/>
    <property type="gene ID" value="ENSSTUG00000010815.1"/>
</dbReference>
<keyword evidence="9 11" id="KW-0564">Palmitate</keyword>
<keyword evidence="6 11" id="KW-0106">Calcium</keyword>
<evidence type="ECO:0000256" key="5">
    <source>
        <dbReference type="ARBA" id="ARBA00022692"/>
    </source>
</evidence>
<accession>A0A673XKG1</accession>
<keyword evidence="5" id="KW-0812">Transmembrane</keyword>
<keyword evidence="7" id="KW-1133">Transmembrane helix</keyword>
<keyword evidence="13" id="KW-1185">Reference proteome</keyword>
<evidence type="ECO:0000256" key="10">
    <source>
        <dbReference type="ARBA" id="ARBA00023288"/>
    </source>
</evidence>
<dbReference type="PANTHER" id="PTHR23248">
    <property type="entry name" value="PHOSPHOLIPID SCRAMBLASE-RELATED"/>
    <property type="match status" value="1"/>
</dbReference>
<organism evidence="12 13">
    <name type="scientific">Salmo trutta</name>
    <name type="common">Brown trout</name>
    <dbReference type="NCBI Taxonomy" id="8032"/>
    <lineage>
        <taxon>Eukaryota</taxon>
        <taxon>Metazoa</taxon>
        <taxon>Chordata</taxon>
        <taxon>Craniata</taxon>
        <taxon>Vertebrata</taxon>
        <taxon>Euteleostomi</taxon>
        <taxon>Actinopterygii</taxon>
        <taxon>Neopterygii</taxon>
        <taxon>Teleostei</taxon>
        <taxon>Protacanthopterygii</taxon>
        <taxon>Salmoniformes</taxon>
        <taxon>Salmonidae</taxon>
        <taxon>Salmoninae</taxon>
        <taxon>Salmo</taxon>
    </lineage>
</organism>
<dbReference type="GO" id="GO:0017128">
    <property type="term" value="F:phospholipid scramblase activity"/>
    <property type="evidence" value="ECO:0007669"/>
    <property type="project" value="InterPro"/>
</dbReference>
<evidence type="ECO:0000256" key="3">
    <source>
        <dbReference type="ARBA" id="ARBA00005350"/>
    </source>
</evidence>
<dbReference type="PANTHER" id="PTHR23248:SF38">
    <property type="entry name" value="PHOSPHOLIPID SCRAMBLASE 1"/>
    <property type="match status" value="1"/>
</dbReference>
<dbReference type="Pfam" id="PF03803">
    <property type="entry name" value="Scramblase"/>
    <property type="match status" value="2"/>
</dbReference>
<comment type="subcellular location">
    <subcellularLocation>
        <location evidence="2">Membrane</location>
        <topology evidence="2">Single-pass type II membrane protein</topology>
    </subcellularLocation>
</comment>
<keyword evidence="10 11" id="KW-0449">Lipoprotein</keyword>
<protein>
    <recommendedName>
        <fullName evidence="11">Phospholipid scramblase</fullName>
    </recommendedName>
</protein>
<evidence type="ECO:0000313" key="12">
    <source>
        <dbReference type="Ensembl" id="ENSSTUP00000024715.1"/>
    </source>
</evidence>
<keyword evidence="8" id="KW-0472">Membrane</keyword>
<comment type="similarity">
    <text evidence="3 11">Belongs to the phospholipid scramblase family.</text>
</comment>
<keyword evidence="4" id="KW-0597">Phosphoprotein</keyword>
<dbReference type="AlphaFoldDB" id="A0A673XKG1"/>
<dbReference type="GO" id="GO:0005886">
    <property type="term" value="C:plasma membrane"/>
    <property type="evidence" value="ECO:0007669"/>
    <property type="project" value="TreeGrafter"/>
</dbReference>